<dbReference type="InterPro" id="IPR015917">
    <property type="entry name" value="Pept_C14A"/>
</dbReference>
<dbReference type="Proteomes" id="UP001627408">
    <property type="component" value="Unassembled WGS sequence"/>
</dbReference>
<dbReference type="InterPro" id="IPR016187">
    <property type="entry name" value="CTDL_fold"/>
</dbReference>
<protein>
    <submittedName>
        <fullName evidence="4">Caspase family protein</fullName>
    </submittedName>
</protein>
<organism evidence="4 5">
    <name type="scientific">Tateyamaria armeniaca</name>
    <dbReference type="NCBI Taxonomy" id="2518930"/>
    <lineage>
        <taxon>Bacteria</taxon>
        <taxon>Pseudomonadati</taxon>
        <taxon>Pseudomonadota</taxon>
        <taxon>Alphaproteobacteria</taxon>
        <taxon>Rhodobacterales</taxon>
        <taxon>Roseobacteraceae</taxon>
        <taxon>Tateyamaria</taxon>
    </lineage>
</organism>
<dbReference type="SUPFAM" id="SSF56436">
    <property type="entry name" value="C-type lectin-like"/>
    <property type="match status" value="1"/>
</dbReference>
<evidence type="ECO:0000259" key="2">
    <source>
        <dbReference type="PROSITE" id="PS50041"/>
    </source>
</evidence>
<evidence type="ECO:0000259" key="3">
    <source>
        <dbReference type="PROSITE" id="PS50208"/>
    </source>
</evidence>
<accession>A0ABW8UX00</accession>
<dbReference type="RefSeq" id="WP_407592039.1">
    <property type="nucleotide sequence ID" value="NZ_JBHDIY010000002.1"/>
</dbReference>
<feature type="domain" description="C-type lectin" evidence="2">
    <location>
        <begin position="448"/>
        <end position="581"/>
    </location>
</feature>
<dbReference type="InterPro" id="IPR002477">
    <property type="entry name" value="Peptidoglycan-bd-like"/>
</dbReference>
<dbReference type="Gene3D" id="1.10.101.10">
    <property type="entry name" value="PGBD-like superfamily/PGBD"/>
    <property type="match status" value="1"/>
</dbReference>
<dbReference type="Gene3D" id="3.10.100.10">
    <property type="entry name" value="Mannose-Binding Protein A, subunit A"/>
    <property type="match status" value="1"/>
</dbReference>
<dbReference type="InterPro" id="IPR016186">
    <property type="entry name" value="C-type_lectin-like/link_sf"/>
</dbReference>
<dbReference type="Gene3D" id="3.40.50.1460">
    <property type="match status" value="1"/>
</dbReference>
<dbReference type="InterPro" id="IPR036365">
    <property type="entry name" value="PGBD-like_sf"/>
</dbReference>
<dbReference type="InterPro" id="IPR036366">
    <property type="entry name" value="PGBDSf"/>
</dbReference>
<dbReference type="InterPro" id="IPR001304">
    <property type="entry name" value="C-type_lectin-like"/>
</dbReference>
<comment type="similarity">
    <text evidence="1">Belongs to the peptidase C14A family.</text>
</comment>
<dbReference type="SUPFAM" id="SSF52129">
    <property type="entry name" value="Caspase-like"/>
    <property type="match status" value="1"/>
</dbReference>
<gene>
    <name evidence="4" type="ORF">ACERZ8_09905</name>
</gene>
<dbReference type="InterPro" id="IPR029030">
    <property type="entry name" value="Caspase-like_dom_sf"/>
</dbReference>
<evidence type="ECO:0000313" key="5">
    <source>
        <dbReference type="Proteomes" id="UP001627408"/>
    </source>
</evidence>
<dbReference type="Pfam" id="PF00656">
    <property type="entry name" value="Peptidase_C14"/>
    <property type="match status" value="1"/>
</dbReference>
<dbReference type="SUPFAM" id="SSF47090">
    <property type="entry name" value="PGBD-like"/>
    <property type="match status" value="1"/>
</dbReference>
<dbReference type="InterPro" id="IPR011600">
    <property type="entry name" value="Pept_C14_caspase"/>
</dbReference>
<dbReference type="PROSITE" id="PS50041">
    <property type="entry name" value="C_TYPE_LECTIN_2"/>
    <property type="match status" value="1"/>
</dbReference>
<keyword evidence="5" id="KW-1185">Reference proteome</keyword>
<dbReference type="PROSITE" id="PS50208">
    <property type="entry name" value="CASPASE_P20"/>
    <property type="match status" value="1"/>
</dbReference>
<dbReference type="SMART" id="SM00115">
    <property type="entry name" value="CASc"/>
    <property type="match status" value="1"/>
</dbReference>
<comment type="caution">
    <text evidence="4">The sequence shown here is derived from an EMBL/GenBank/DDBJ whole genome shotgun (WGS) entry which is preliminary data.</text>
</comment>
<proteinExistence type="inferred from homology"/>
<sequence>MIRLNFQILVTFVFFLFSVTAALAEKRTAFLVGNGAYEHAGQLQNPSADVRLIGSVLEDLDFEVSLYKDLTRAEIGQRLTRFLDANDDADVTIVYLAGHGMQFEGRNYFLGTDAKLETEFDILSETTPIDSVIRAVQSKSRASLIFIDACRDNPLATAFYNDNHSESRAVQTRGLVPLASSAKGAMVVFSASAGQVAYDGTGANSPFAASVARHLDTPNSEILSVMKRVIGDVRLETENKQTPMISNDLATEIYLNIGEGEAGQTLAFQREKALFDAVSEMNSLRAWSVFLDRFPDSQFASLAQQERDSLARSDNIVVANLQIGQIERGAEQEKLGLTVADVRLVQTKLGTLGYDAGIADGVMGSLTRKAIADFQQANELPSTGVMTEFTARAMGIQVSGMEVSSIPIYSSLDARQWSPDALAQVETDPRLLRAAEVLKEREILYGWYNDHLYIGVLGWRLDWLGAQELAERAGGYLAVFADQAENDFAYELVSRDDRFWQVSNAGQGRHTYGPTFGFYQKKEGREPDGGWSWINDQPVSFTNWSWGNPNNGVDYDSEYAAFYRWISDLSIEKFTGNEWNDVDLPRTGRAFIMEIE</sequence>
<evidence type="ECO:0000313" key="4">
    <source>
        <dbReference type="EMBL" id="MFL4470169.1"/>
    </source>
</evidence>
<reference evidence="4 5" key="1">
    <citation type="submission" date="2024-08" db="EMBL/GenBank/DDBJ databases">
        <title>Tateyamaria sp. nov., isolated from marine algae.</title>
        <authorList>
            <person name="Choi B.J."/>
            <person name="Kim J.M."/>
            <person name="Lee J.K."/>
            <person name="Choi D.G."/>
            <person name="Bayburt H."/>
            <person name="Baek J.H."/>
            <person name="Han D.M."/>
            <person name="Jeon C.O."/>
        </authorList>
    </citation>
    <scope>NUCLEOTIDE SEQUENCE [LARGE SCALE GENOMIC DNA]</scope>
    <source>
        <strain evidence="4 5">KMU-156</strain>
    </source>
</reference>
<dbReference type="Pfam" id="PF01471">
    <property type="entry name" value="PG_binding_1"/>
    <property type="match status" value="1"/>
</dbReference>
<dbReference type="PANTHER" id="PTHR22576:SF37">
    <property type="entry name" value="MUCOSA-ASSOCIATED LYMPHOID TISSUE LYMPHOMA TRANSLOCATION PROTEIN 1"/>
    <property type="match status" value="1"/>
</dbReference>
<dbReference type="PANTHER" id="PTHR22576">
    <property type="entry name" value="MUCOSA ASSOCIATED LYMPHOID TISSUE LYMPHOMA TRANSLOCATION PROTEIN 1/PARACASPASE"/>
    <property type="match status" value="1"/>
</dbReference>
<feature type="domain" description="Caspase family p20" evidence="3">
    <location>
        <begin position="25"/>
        <end position="154"/>
    </location>
</feature>
<dbReference type="InterPro" id="IPR052039">
    <property type="entry name" value="Caspase-related_regulators"/>
</dbReference>
<evidence type="ECO:0000256" key="1">
    <source>
        <dbReference type="ARBA" id="ARBA00010134"/>
    </source>
</evidence>
<name>A0ABW8UX00_9RHOB</name>
<dbReference type="EMBL" id="JBHDIY010000002">
    <property type="protein sequence ID" value="MFL4470169.1"/>
    <property type="molecule type" value="Genomic_DNA"/>
</dbReference>
<dbReference type="InterPro" id="IPR001309">
    <property type="entry name" value="Pept_C14_p20"/>
</dbReference>